<keyword evidence="7" id="KW-0276">Fatty acid metabolism</keyword>
<dbReference type="Pfam" id="PF04116">
    <property type="entry name" value="FA_hydroxylase"/>
    <property type="match status" value="1"/>
</dbReference>
<keyword evidence="4 14" id="KW-0812">Transmembrane</keyword>
<evidence type="ECO:0000313" key="16">
    <source>
        <dbReference type="EMBL" id="RXI96627.1"/>
    </source>
</evidence>
<dbReference type="Proteomes" id="UP000290649">
    <property type="component" value="Unassembled WGS sequence"/>
</dbReference>
<evidence type="ECO:0000256" key="2">
    <source>
        <dbReference type="ARBA" id="ARBA00004477"/>
    </source>
</evidence>
<evidence type="ECO:0000256" key="1">
    <source>
        <dbReference type="ARBA" id="ARBA00001947"/>
    </source>
</evidence>
<keyword evidence="11" id="KW-0443">Lipid metabolism</keyword>
<organism evidence="16 17">
    <name type="scientific">Anaerobacillus alkaliphilus</name>
    <dbReference type="NCBI Taxonomy" id="1548597"/>
    <lineage>
        <taxon>Bacteria</taxon>
        <taxon>Bacillati</taxon>
        <taxon>Bacillota</taxon>
        <taxon>Bacilli</taxon>
        <taxon>Bacillales</taxon>
        <taxon>Bacillaceae</taxon>
        <taxon>Anaerobacillus</taxon>
    </lineage>
</organism>
<dbReference type="GO" id="GO:0005506">
    <property type="term" value="F:iron ion binding"/>
    <property type="evidence" value="ECO:0007669"/>
    <property type="project" value="InterPro"/>
</dbReference>
<evidence type="ECO:0000256" key="9">
    <source>
        <dbReference type="ARBA" id="ARBA00022989"/>
    </source>
</evidence>
<feature type="transmembrane region" description="Helical" evidence="14">
    <location>
        <begin position="91"/>
        <end position="112"/>
    </location>
</feature>
<evidence type="ECO:0000313" key="17">
    <source>
        <dbReference type="Proteomes" id="UP000290649"/>
    </source>
</evidence>
<feature type="domain" description="Fatty acid hydroxylase" evidence="15">
    <location>
        <begin position="44"/>
        <end position="186"/>
    </location>
</feature>
<comment type="cofactor">
    <cofactor evidence="1">
        <name>Zn(2+)</name>
        <dbReference type="ChEBI" id="CHEBI:29105"/>
    </cofactor>
</comment>
<evidence type="ECO:0000256" key="4">
    <source>
        <dbReference type="ARBA" id="ARBA00022692"/>
    </source>
</evidence>
<evidence type="ECO:0000256" key="13">
    <source>
        <dbReference type="ARBA" id="ARBA00023160"/>
    </source>
</evidence>
<keyword evidence="3" id="KW-0444">Lipid biosynthesis</keyword>
<proteinExistence type="predicted"/>
<protein>
    <submittedName>
        <fullName evidence="16">Fatty acid hydroxylase family protein</fullName>
    </submittedName>
</protein>
<dbReference type="PANTHER" id="PTHR12863:SF1">
    <property type="entry name" value="FATTY ACID 2-HYDROXYLASE"/>
    <property type="match status" value="1"/>
</dbReference>
<keyword evidence="6" id="KW-0256">Endoplasmic reticulum</keyword>
<feature type="transmembrane region" description="Helical" evidence="14">
    <location>
        <begin position="118"/>
        <end position="138"/>
    </location>
</feature>
<dbReference type="RefSeq" id="WP_129080598.1">
    <property type="nucleotide sequence ID" value="NZ_QOUX01000047.1"/>
</dbReference>
<keyword evidence="8" id="KW-0862">Zinc</keyword>
<gene>
    <name evidence="16" type="ORF">DS745_23290</name>
</gene>
<keyword evidence="13" id="KW-0275">Fatty acid biosynthesis</keyword>
<evidence type="ECO:0000256" key="3">
    <source>
        <dbReference type="ARBA" id="ARBA00022516"/>
    </source>
</evidence>
<evidence type="ECO:0000256" key="14">
    <source>
        <dbReference type="SAM" id="Phobius"/>
    </source>
</evidence>
<accession>A0A4Q0VMK1</accession>
<evidence type="ECO:0000256" key="12">
    <source>
        <dbReference type="ARBA" id="ARBA00023136"/>
    </source>
</evidence>
<keyword evidence="10" id="KW-0560">Oxidoreductase</keyword>
<evidence type="ECO:0000256" key="6">
    <source>
        <dbReference type="ARBA" id="ARBA00022824"/>
    </source>
</evidence>
<evidence type="ECO:0000256" key="8">
    <source>
        <dbReference type="ARBA" id="ARBA00022833"/>
    </source>
</evidence>
<dbReference type="InterPro" id="IPR006694">
    <property type="entry name" value="Fatty_acid_hydroxylase"/>
</dbReference>
<keyword evidence="12 14" id="KW-0472">Membrane</keyword>
<sequence length="207" mass="24709">MKNNWPIYRAFFFHVDILVMLAIGFLISSFIVWQGIELSLLAFFVIGIVTFMFSEYLTHRFFFHLKAPKNPFFLKILKRLHYDHHKYPNDFHLLFLPIWYSLPTFTLLSFIFYLFSQLLVGTLSFSLGLILMLLVYEWKHYVAHQPLKPRTQFGKWLKKTHTLHHFKNENYWYGVSTPFVDILFGTLKDEKEVETSATAKELEKRGS</sequence>
<evidence type="ECO:0000256" key="7">
    <source>
        <dbReference type="ARBA" id="ARBA00022832"/>
    </source>
</evidence>
<feature type="transmembrane region" description="Helical" evidence="14">
    <location>
        <begin position="38"/>
        <end position="57"/>
    </location>
</feature>
<evidence type="ECO:0000256" key="10">
    <source>
        <dbReference type="ARBA" id="ARBA00023002"/>
    </source>
</evidence>
<dbReference type="OrthoDB" id="9784228at2"/>
<keyword evidence="5" id="KW-0479">Metal-binding</keyword>
<dbReference type="GO" id="GO:0080132">
    <property type="term" value="F:fatty acid 2-hydroxylase activity"/>
    <property type="evidence" value="ECO:0007669"/>
    <property type="project" value="InterPro"/>
</dbReference>
<name>A0A4Q0VMK1_9BACI</name>
<evidence type="ECO:0000256" key="11">
    <source>
        <dbReference type="ARBA" id="ARBA00023098"/>
    </source>
</evidence>
<dbReference type="AlphaFoldDB" id="A0A4Q0VMK1"/>
<dbReference type="GO" id="GO:0016020">
    <property type="term" value="C:membrane"/>
    <property type="evidence" value="ECO:0007669"/>
    <property type="project" value="InterPro"/>
</dbReference>
<dbReference type="PANTHER" id="PTHR12863">
    <property type="entry name" value="FATTY ACID HYDROXYLASE"/>
    <property type="match status" value="1"/>
</dbReference>
<reference evidence="16 17" key="1">
    <citation type="journal article" date="2019" name="Int. J. Syst. Evol. Microbiol.">
        <title>Anaerobacillus alkaliphilus sp. nov., a novel alkaliphilic and moderately halophilic bacterium.</title>
        <authorList>
            <person name="Borsodi A.K."/>
            <person name="Aszalos J.M."/>
            <person name="Bihari P."/>
            <person name="Nagy I."/>
            <person name="Schumann P."/>
            <person name="Sproer C."/>
            <person name="Kovacs A.L."/>
            <person name="Boka K."/>
            <person name="Dobosy P."/>
            <person name="Ovari M."/>
            <person name="Szili-Kovacs T."/>
            <person name="Toth E."/>
        </authorList>
    </citation>
    <scope>NUCLEOTIDE SEQUENCE [LARGE SCALE GENOMIC DNA]</scope>
    <source>
        <strain evidence="16 17">B16-10</strain>
    </source>
</reference>
<dbReference type="GO" id="GO:0006633">
    <property type="term" value="P:fatty acid biosynthetic process"/>
    <property type="evidence" value="ECO:0007669"/>
    <property type="project" value="UniProtKB-KW"/>
</dbReference>
<feature type="transmembrane region" description="Helical" evidence="14">
    <location>
        <begin position="12"/>
        <end position="32"/>
    </location>
</feature>
<dbReference type="EMBL" id="QOUX01000047">
    <property type="protein sequence ID" value="RXI96627.1"/>
    <property type="molecule type" value="Genomic_DNA"/>
</dbReference>
<evidence type="ECO:0000259" key="15">
    <source>
        <dbReference type="Pfam" id="PF04116"/>
    </source>
</evidence>
<keyword evidence="17" id="KW-1185">Reference proteome</keyword>
<evidence type="ECO:0000256" key="5">
    <source>
        <dbReference type="ARBA" id="ARBA00022723"/>
    </source>
</evidence>
<comment type="subcellular location">
    <subcellularLocation>
        <location evidence="2">Endoplasmic reticulum membrane</location>
        <topology evidence="2">Multi-pass membrane protein</topology>
    </subcellularLocation>
</comment>
<comment type="caution">
    <text evidence="16">The sequence shown here is derived from an EMBL/GenBank/DDBJ whole genome shotgun (WGS) entry which is preliminary data.</text>
</comment>
<keyword evidence="9 14" id="KW-1133">Transmembrane helix</keyword>
<dbReference type="InterPro" id="IPR014430">
    <property type="entry name" value="Scs7"/>
</dbReference>